<reference evidence="7 8" key="1">
    <citation type="submission" date="2021-06" db="EMBL/GenBank/DDBJ databases">
        <authorList>
            <person name="Palmer J.M."/>
        </authorList>
    </citation>
    <scope>NUCLEOTIDE SEQUENCE [LARGE SCALE GENOMIC DNA]</scope>
    <source>
        <strain evidence="7 8">XC_2019</strain>
        <tissue evidence="7">Muscle</tissue>
    </source>
</reference>
<dbReference type="InterPro" id="IPR003126">
    <property type="entry name" value="Znf_UBR"/>
</dbReference>
<evidence type="ECO:0000313" key="8">
    <source>
        <dbReference type="Proteomes" id="UP001434883"/>
    </source>
</evidence>
<dbReference type="PANTHER" id="PTHR13513:SF11">
    <property type="entry name" value="E3 UBIQUITIN-PROTEIN LIGASE UBR7"/>
    <property type="match status" value="1"/>
</dbReference>
<keyword evidence="5" id="KW-0812">Transmembrane</keyword>
<evidence type="ECO:0000256" key="4">
    <source>
        <dbReference type="PROSITE-ProRule" id="PRU00508"/>
    </source>
</evidence>
<feature type="zinc finger region" description="UBR-type" evidence="4">
    <location>
        <begin position="217"/>
        <end position="292"/>
    </location>
</feature>
<comment type="caution">
    <text evidence="7">The sequence shown here is derived from an EMBL/GenBank/DDBJ whole genome shotgun (WGS) entry which is preliminary data.</text>
</comment>
<evidence type="ECO:0000256" key="3">
    <source>
        <dbReference type="ARBA" id="ARBA00022833"/>
    </source>
</evidence>
<keyword evidence="3" id="KW-0862">Zinc</keyword>
<dbReference type="Proteomes" id="UP001434883">
    <property type="component" value="Unassembled WGS sequence"/>
</dbReference>
<dbReference type="EMBL" id="JAHRIN010017176">
    <property type="protein sequence ID" value="MEQ2196910.1"/>
    <property type="molecule type" value="Genomic_DNA"/>
</dbReference>
<dbReference type="CDD" id="cd15542">
    <property type="entry name" value="PHD_UBR7"/>
    <property type="match status" value="1"/>
</dbReference>
<dbReference type="Pfam" id="PF02207">
    <property type="entry name" value="zf-UBR"/>
    <property type="match status" value="1"/>
</dbReference>
<evidence type="ECO:0000256" key="1">
    <source>
        <dbReference type="ARBA" id="ARBA00022723"/>
    </source>
</evidence>
<sequence length="449" mass="50645">MSHVRIDNTVIIDNFLAVWRMMNFRQRMGWVAVALFLLLSVTVAYYVFEIISLEQVQRDGIDSLALPPAVSAHLPPLPLWAWASVFLVPYLQLFLFLFSCTRADPRAVGYCILPVCIFLLCSRRHFTQSVHCNARHNQKIPDLWGMTRSRRSCHSAAALITPTLTIKFEIAVLSALRPAPVRTLKVRFCPSLNRSSARTDAASMLVTSDLAGSRQIRAAGRQPEVAGYVKRQALYACNTCTPQGSEAAGVCLACSYTCHEGHDLFELYTKRNFRCDCGNGKFSGLQCKLHPEKDDVNSLNKYSHNFFGVYCTCRRPYPDPDDQVEDEMIQCVVCEDWLHGRVSLTTDRLKELQEAGQKRDQSGAVFWPPAWRSKLCSCSSCQVFIFLTLKVRLSDAGLSFLLDESDTVLAYENKGKNNEQRQQGHDPLMSALDNLNRVQQLEIIHGTHN</sequence>
<proteinExistence type="predicted"/>
<dbReference type="InterPro" id="IPR028024">
    <property type="entry name" value="LYSET"/>
</dbReference>
<dbReference type="InterPro" id="IPR011011">
    <property type="entry name" value="Znf_FYVE_PHD"/>
</dbReference>
<evidence type="ECO:0000256" key="5">
    <source>
        <dbReference type="SAM" id="Phobius"/>
    </source>
</evidence>
<dbReference type="InterPro" id="IPR013083">
    <property type="entry name" value="Znf_RING/FYVE/PHD"/>
</dbReference>
<evidence type="ECO:0000259" key="6">
    <source>
        <dbReference type="PROSITE" id="PS51157"/>
    </source>
</evidence>
<organism evidence="7 8">
    <name type="scientific">Xenoophorus captivus</name>
    <dbReference type="NCBI Taxonomy" id="1517983"/>
    <lineage>
        <taxon>Eukaryota</taxon>
        <taxon>Metazoa</taxon>
        <taxon>Chordata</taxon>
        <taxon>Craniata</taxon>
        <taxon>Vertebrata</taxon>
        <taxon>Euteleostomi</taxon>
        <taxon>Actinopterygii</taxon>
        <taxon>Neopterygii</taxon>
        <taxon>Teleostei</taxon>
        <taxon>Neoteleostei</taxon>
        <taxon>Acanthomorphata</taxon>
        <taxon>Ovalentaria</taxon>
        <taxon>Atherinomorphae</taxon>
        <taxon>Cyprinodontiformes</taxon>
        <taxon>Goodeidae</taxon>
        <taxon>Xenoophorus</taxon>
    </lineage>
</organism>
<gene>
    <name evidence="7" type="ORF">XENOCAPTIV_017782</name>
</gene>
<feature type="transmembrane region" description="Helical" evidence="5">
    <location>
        <begin position="79"/>
        <end position="100"/>
    </location>
</feature>
<dbReference type="InterPro" id="IPR040204">
    <property type="entry name" value="UBR7"/>
</dbReference>
<dbReference type="Gene3D" id="3.30.40.10">
    <property type="entry name" value="Zinc/RING finger domain, C3HC4 (zinc finger)"/>
    <property type="match status" value="1"/>
</dbReference>
<feature type="transmembrane region" description="Helical" evidence="5">
    <location>
        <begin position="107"/>
        <end position="126"/>
    </location>
</feature>
<keyword evidence="2" id="KW-0863">Zinc-finger</keyword>
<keyword evidence="1" id="KW-0479">Metal-binding</keyword>
<feature type="transmembrane region" description="Helical" evidence="5">
    <location>
        <begin position="29"/>
        <end position="48"/>
    </location>
</feature>
<keyword evidence="5" id="KW-1133">Transmembrane helix</keyword>
<dbReference type="Pfam" id="PF15190">
    <property type="entry name" value="TMEM251"/>
    <property type="match status" value="1"/>
</dbReference>
<evidence type="ECO:0000256" key="2">
    <source>
        <dbReference type="ARBA" id="ARBA00022771"/>
    </source>
</evidence>
<accession>A0ABV0QM79</accession>
<evidence type="ECO:0000313" key="7">
    <source>
        <dbReference type="EMBL" id="MEQ2196910.1"/>
    </source>
</evidence>
<dbReference type="InterPro" id="IPR047506">
    <property type="entry name" value="UBR7-like_UBR-box"/>
</dbReference>
<feature type="domain" description="UBR-type" evidence="6">
    <location>
        <begin position="217"/>
        <end position="292"/>
    </location>
</feature>
<dbReference type="CDD" id="cd19677">
    <property type="entry name" value="UBR-box_UBR7"/>
    <property type="match status" value="1"/>
</dbReference>
<keyword evidence="8" id="KW-1185">Reference proteome</keyword>
<dbReference type="SUPFAM" id="SSF57903">
    <property type="entry name" value="FYVE/PHD zinc finger"/>
    <property type="match status" value="1"/>
</dbReference>
<dbReference type="SMART" id="SM00396">
    <property type="entry name" value="ZnF_UBR1"/>
    <property type="match status" value="1"/>
</dbReference>
<dbReference type="PANTHER" id="PTHR13513">
    <property type="entry name" value="E3 UBIQUITIN-PROTEIN LIGASE UBR7"/>
    <property type="match status" value="1"/>
</dbReference>
<name>A0ABV0QM79_9TELE</name>
<protein>
    <recommendedName>
        <fullName evidence="6">UBR-type domain-containing protein</fullName>
    </recommendedName>
</protein>
<dbReference type="PROSITE" id="PS51157">
    <property type="entry name" value="ZF_UBR"/>
    <property type="match status" value="1"/>
</dbReference>
<keyword evidence="5" id="KW-0472">Membrane</keyword>